<keyword evidence="4" id="KW-0430">Lectin</keyword>
<dbReference type="Pfam" id="PF00059">
    <property type="entry name" value="Lectin_C"/>
    <property type="match status" value="1"/>
</dbReference>
<dbReference type="CDD" id="cd00037">
    <property type="entry name" value="CLECT"/>
    <property type="match status" value="1"/>
</dbReference>
<dbReference type="PROSITE" id="PS00615">
    <property type="entry name" value="C_TYPE_LECTIN_1"/>
    <property type="match status" value="1"/>
</dbReference>
<protein>
    <recommendedName>
        <fullName evidence="7">C-type lectin domain-containing protein</fullName>
    </recommendedName>
</protein>
<evidence type="ECO:0000256" key="4">
    <source>
        <dbReference type="ARBA" id="ARBA00022734"/>
    </source>
</evidence>
<name>A0A1B6FVM0_9HEMI</name>
<gene>
    <name evidence="8" type="ORF">g.5354</name>
</gene>
<dbReference type="InterPro" id="IPR001304">
    <property type="entry name" value="C-type_lectin-like"/>
</dbReference>
<evidence type="ECO:0000259" key="7">
    <source>
        <dbReference type="PROSITE" id="PS50041"/>
    </source>
</evidence>
<dbReference type="Gene3D" id="3.10.100.10">
    <property type="entry name" value="Mannose-Binding Protein A, subunit A"/>
    <property type="match status" value="1"/>
</dbReference>
<evidence type="ECO:0000256" key="1">
    <source>
        <dbReference type="ARBA" id="ARBA00004613"/>
    </source>
</evidence>
<dbReference type="PROSITE" id="PS50041">
    <property type="entry name" value="C_TYPE_LECTIN_2"/>
    <property type="match status" value="1"/>
</dbReference>
<sequence>SSPISMASCTLLLVASAVFVNTVCAKSHVVSRDLSNNTIEVASASVDRPRPSPPPCSNTNKCSQTRCQKEYVVNTSIQLNWFQAWIHCAKKGQRLATVQNQQEEVQLLTVIWKSRAPMDVWLGGTDLGQRGRFTWMANGQPVNYARWQIGEPNFAGGYEPCLLLYRVRSDYRWFNDACLRRHSFACEYFKGNSIDDIPVDWKG</sequence>
<evidence type="ECO:0000256" key="3">
    <source>
        <dbReference type="ARBA" id="ARBA00022729"/>
    </source>
</evidence>
<accession>A0A1B6FVM0</accession>
<dbReference type="SMART" id="SM00034">
    <property type="entry name" value="CLECT"/>
    <property type="match status" value="1"/>
</dbReference>
<comment type="subcellular location">
    <subcellularLocation>
        <location evidence="1">Secreted</location>
    </subcellularLocation>
</comment>
<dbReference type="GO" id="GO:0005615">
    <property type="term" value="C:extracellular space"/>
    <property type="evidence" value="ECO:0007669"/>
    <property type="project" value="TreeGrafter"/>
</dbReference>
<evidence type="ECO:0000256" key="2">
    <source>
        <dbReference type="ARBA" id="ARBA00022525"/>
    </source>
</evidence>
<dbReference type="PANTHER" id="PTHR22799:SF1">
    <property type="entry name" value="C-TYPE LECTIN DOMAIN FAMILY 11 MEMBER A"/>
    <property type="match status" value="1"/>
</dbReference>
<feature type="chain" id="PRO_5008583230" description="C-type lectin domain-containing protein" evidence="6">
    <location>
        <begin position="26"/>
        <end position="203"/>
    </location>
</feature>
<dbReference type="AlphaFoldDB" id="A0A1B6FVM0"/>
<dbReference type="InterPro" id="IPR016186">
    <property type="entry name" value="C-type_lectin-like/link_sf"/>
</dbReference>
<keyword evidence="3 6" id="KW-0732">Signal</keyword>
<evidence type="ECO:0000256" key="6">
    <source>
        <dbReference type="SAM" id="SignalP"/>
    </source>
</evidence>
<dbReference type="InterPro" id="IPR051663">
    <property type="entry name" value="CLec_Tetranectin-domain"/>
</dbReference>
<feature type="domain" description="C-type lectin" evidence="7">
    <location>
        <begin position="71"/>
        <end position="187"/>
    </location>
</feature>
<proteinExistence type="predicted"/>
<evidence type="ECO:0000256" key="5">
    <source>
        <dbReference type="ARBA" id="ARBA00023157"/>
    </source>
</evidence>
<dbReference type="PANTHER" id="PTHR22799">
    <property type="entry name" value="TETRANECTIN-RELATED"/>
    <property type="match status" value="1"/>
</dbReference>
<organism evidence="8">
    <name type="scientific">Cuerna arida</name>
    <dbReference type="NCBI Taxonomy" id="1464854"/>
    <lineage>
        <taxon>Eukaryota</taxon>
        <taxon>Metazoa</taxon>
        <taxon>Ecdysozoa</taxon>
        <taxon>Arthropoda</taxon>
        <taxon>Hexapoda</taxon>
        <taxon>Insecta</taxon>
        <taxon>Pterygota</taxon>
        <taxon>Neoptera</taxon>
        <taxon>Paraneoptera</taxon>
        <taxon>Hemiptera</taxon>
        <taxon>Auchenorrhyncha</taxon>
        <taxon>Membracoidea</taxon>
        <taxon>Cicadellidae</taxon>
        <taxon>Cicadellinae</taxon>
        <taxon>Proconiini</taxon>
        <taxon>Cuerna</taxon>
    </lineage>
</organism>
<keyword evidence="5" id="KW-1015">Disulfide bond</keyword>
<dbReference type="GO" id="GO:0008083">
    <property type="term" value="F:growth factor activity"/>
    <property type="evidence" value="ECO:0007669"/>
    <property type="project" value="TreeGrafter"/>
</dbReference>
<reference evidence="8" key="1">
    <citation type="submission" date="2015-11" db="EMBL/GenBank/DDBJ databases">
        <title>De novo transcriptome assembly of four potential Pierce s Disease insect vectors from Arizona vineyards.</title>
        <authorList>
            <person name="Tassone E.E."/>
        </authorList>
    </citation>
    <scope>NUCLEOTIDE SEQUENCE</scope>
</reference>
<dbReference type="SUPFAM" id="SSF56436">
    <property type="entry name" value="C-type lectin-like"/>
    <property type="match status" value="1"/>
</dbReference>
<dbReference type="InterPro" id="IPR016187">
    <property type="entry name" value="CTDL_fold"/>
</dbReference>
<evidence type="ECO:0000313" key="8">
    <source>
        <dbReference type="EMBL" id="JAS54240.1"/>
    </source>
</evidence>
<dbReference type="EMBL" id="GECZ01015529">
    <property type="protein sequence ID" value="JAS54240.1"/>
    <property type="molecule type" value="Transcribed_RNA"/>
</dbReference>
<keyword evidence="2" id="KW-0964">Secreted</keyword>
<dbReference type="GO" id="GO:0030246">
    <property type="term" value="F:carbohydrate binding"/>
    <property type="evidence" value="ECO:0007669"/>
    <property type="project" value="UniProtKB-KW"/>
</dbReference>
<feature type="non-terminal residue" evidence="8">
    <location>
        <position position="1"/>
    </location>
</feature>
<dbReference type="InterPro" id="IPR018378">
    <property type="entry name" value="C-type_lectin_CS"/>
</dbReference>
<feature type="signal peptide" evidence="6">
    <location>
        <begin position="1"/>
        <end position="25"/>
    </location>
</feature>